<name>Q17W96_HELAH</name>
<dbReference type="AlphaFoldDB" id="Q17W96"/>
<sequence length="128" mass="14726">MITVNSQYLPYELQDVEDSVFKIEDDIDKIHLADGYVCDNLNDYLANDLIGFSTILKYYNSNISLSYLKDMDTSREPNLKECAAEFHHKIISNKNITKDVRHALIQTGKATNQALGDLDTVYNRYKKI</sequence>
<dbReference type="RefSeq" id="WP_011578170.1">
    <property type="nucleotide sequence ID" value="NC_008229.1"/>
</dbReference>
<dbReference type="KEGG" id="hac:Hac_1342"/>
<organism evidence="1 2">
    <name type="scientific">Helicobacter acinonychis (strain Sheeba)</name>
    <dbReference type="NCBI Taxonomy" id="382638"/>
    <lineage>
        <taxon>Bacteria</taxon>
        <taxon>Pseudomonadati</taxon>
        <taxon>Campylobacterota</taxon>
        <taxon>Epsilonproteobacteria</taxon>
        <taxon>Campylobacterales</taxon>
        <taxon>Helicobacteraceae</taxon>
        <taxon>Helicobacter</taxon>
    </lineage>
</organism>
<gene>
    <name evidence="1" type="primary">Hac prophage I orf8</name>
    <name evidence="1" type="ordered locus">Hac_1342</name>
</gene>
<proteinExistence type="predicted"/>
<dbReference type="BioCyc" id="HACI382638:HAC_RS05765-MONOMER"/>
<evidence type="ECO:0000313" key="2">
    <source>
        <dbReference type="Proteomes" id="UP000000775"/>
    </source>
</evidence>
<dbReference type="Proteomes" id="UP000000775">
    <property type="component" value="Chromosome"/>
</dbReference>
<reference evidence="1 2" key="1">
    <citation type="journal article" date="2006" name="PLoS Genet.">
        <title>Who ate whom? Adaptive Helicobacter genomic changes that accompanied a host jump from early humans to large felines.</title>
        <authorList>
            <person name="Eppinger M."/>
            <person name="Baar C."/>
            <person name="Linz B."/>
            <person name="Raddatz G."/>
            <person name="Lanz C."/>
            <person name="Keller H."/>
            <person name="Morelli G."/>
            <person name="Gressmann H."/>
            <person name="Achtman M."/>
            <person name="Schuster S.C."/>
        </authorList>
    </citation>
    <scope>NUCLEOTIDE SEQUENCE [LARGE SCALE GENOMIC DNA]</scope>
    <source>
        <strain evidence="1 2">Sheeba</strain>
    </source>
</reference>
<accession>Q17W96</accession>
<dbReference type="GeneID" id="31758660"/>
<keyword evidence="2" id="KW-1185">Reference proteome</keyword>
<dbReference type="EMBL" id="AM260522">
    <property type="protein sequence ID" value="CAK00080.1"/>
    <property type="molecule type" value="Genomic_DNA"/>
</dbReference>
<dbReference type="HOGENOM" id="CLU_1956558_0_0_7"/>
<evidence type="ECO:0000313" key="1">
    <source>
        <dbReference type="EMBL" id="CAK00080.1"/>
    </source>
</evidence>
<protein>
    <submittedName>
        <fullName evidence="1">Uncharacterized protein</fullName>
    </submittedName>
</protein>